<reference evidence="1 2" key="1">
    <citation type="submission" date="2023-09" db="EMBL/GenBank/DDBJ databases">
        <authorList>
            <person name="Rey-Velasco X."/>
        </authorList>
    </citation>
    <scope>NUCLEOTIDE SEQUENCE [LARGE SCALE GENOMIC DNA]</scope>
    <source>
        <strain evidence="1 2">F260</strain>
    </source>
</reference>
<comment type="caution">
    <text evidence="1">The sequence shown here is derived from an EMBL/GenBank/DDBJ whole genome shotgun (WGS) entry which is preliminary data.</text>
</comment>
<dbReference type="RefSeq" id="WP_311494365.1">
    <property type="nucleotide sequence ID" value="NZ_JAVRHO010000006.1"/>
</dbReference>
<protein>
    <submittedName>
        <fullName evidence="1">Gliding motility lipoprotein GldB</fullName>
    </submittedName>
</protein>
<proteinExistence type="predicted"/>
<gene>
    <name evidence="1" type="primary">gldB</name>
    <name evidence="1" type="ORF">RM545_05760</name>
</gene>
<evidence type="ECO:0000313" key="1">
    <source>
        <dbReference type="EMBL" id="MDT0646187.1"/>
    </source>
</evidence>
<accession>A0ABU3CIK2</accession>
<dbReference type="PROSITE" id="PS51257">
    <property type="entry name" value="PROKAR_LIPOPROTEIN"/>
    <property type="match status" value="1"/>
</dbReference>
<sequence>MIRKILFILSITALMFACDSKSDVEKEVEKIQVDFEVTRFDKRFADATRGNLDTLKEEFPFFFPPQYHDSVWVNKISDTIQQEINTEVAEAYPEFSEVEDELQSLFQYVKYYFPTFEVPDVYTVTSEVDYKNKIIYTGSKLLISLDTYLGEDHRFYLGLQEYLKKNFEKKQIIPDAATAIAQEYVPRPKSRTFLAHMIYYGKILYLKDLWIPFKSDAEKMGYTEEELEWARKNEAQTWRYFVEKEVLFDTNSELYTRFLYPAPFSKFYLLLDSETPDRLGQYIAWQMLRQYMDKNDVSIQEMLDASAEEIFNDANYKPKK</sequence>
<dbReference type="Pfam" id="PF25594">
    <property type="entry name" value="GldB_lipo"/>
    <property type="match status" value="1"/>
</dbReference>
<dbReference type="Proteomes" id="UP001245285">
    <property type="component" value="Unassembled WGS sequence"/>
</dbReference>
<keyword evidence="2" id="KW-1185">Reference proteome</keyword>
<evidence type="ECO:0000313" key="2">
    <source>
        <dbReference type="Proteomes" id="UP001245285"/>
    </source>
</evidence>
<dbReference type="InterPro" id="IPR019853">
    <property type="entry name" value="GldB-like"/>
</dbReference>
<name>A0ABU3CIK2_9FLAO</name>
<dbReference type="EMBL" id="JAVRHO010000006">
    <property type="protein sequence ID" value="MDT0646187.1"/>
    <property type="molecule type" value="Genomic_DNA"/>
</dbReference>
<keyword evidence="1" id="KW-0449">Lipoprotein</keyword>
<dbReference type="NCBIfam" id="TIGR03514">
    <property type="entry name" value="GldB_lipo"/>
    <property type="match status" value="1"/>
</dbReference>
<organism evidence="1 2">
    <name type="scientific">Autumnicola lenta</name>
    <dbReference type="NCBI Taxonomy" id="3075593"/>
    <lineage>
        <taxon>Bacteria</taxon>
        <taxon>Pseudomonadati</taxon>
        <taxon>Bacteroidota</taxon>
        <taxon>Flavobacteriia</taxon>
        <taxon>Flavobacteriales</taxon>
        <taxon>Flavobacteriaceae</taxon>
        <taxon>Autumnicola</taxon>
    </lineage>
</organism>